<dbReference type="Proteomes" id="UP001611397">
    <property type="component" value="Unassembled WGS sequence"/>
</dbReference>
<evidence type="ECO:0000256" key="1">
    <source>
        <dbReference type="SAM" id="MobiDB-lite"/>
    </source>
</evidence>
<feature type="region of interest" description="Disordered" evidence="1">
    <location>
        <begin position="47"/>
        <end position="82"/>
    </location>
</feature>
<reference evidence="2 3" key="1">
    <citation type="submission" date="2024-10" db="EMBL/GenBank/DDBJ databases">
        <title>The Natural Products Discovery Center: Release of the First 8490 Sequenced Strains for Exploring Actinobacteria Biosynthetic Diversity.</title>
        <authorList>
            <person name="Kalkreuter E."/>
            <person name="Kautsar S.A."/>
            <person name="Yang D."/>
            <person name="Bader C.D."/>
            <person name="Teijaro C.N."/>
            <person name="Fluegel L."/>
            <person name="Davis C.M."/>
            <person name="Simpson J.R."/>
            <person name="Lauterbach L."/>
            <person name="Steele A.D."/>
            <person name="Gui C."/>
            <person name="Meng S."/>
            <person name="Li G."/>
            <person name="Viehrig K."/>
            <person name="Ye F."/>
            <person name="Su P."/>
            <person name="Kiefer A.F."/>
            <person name="Nichols A."/>
            <person name="Cepeda A.J."/>
            <person name="Yan W."/>
            <person name="Fan B."/>
            <person name="Jiang Y."/>
            <person name="Adhikari A."/>
            <person name="Zheng C.-J."/>
            <person name="Schuster L."/>
            <person name="Cowan T.M."/>
            <person name="Smanski M.J."/>
            <person name="Chevrette M.G."/>
            <person name="De Carvalho L.P.S."/>
            <person name="Shen B."/>
        </authorList>
    </citation>
    <scope>NUCLEOTIDE SEQUENCE [LARGE SCALE GENOMIC DNA]</scope>
    <source>
        <strain evidence="2 3">NPDC020295</strain>
    </source>
</reference>
<gene>
    <name evidence="2" type="ORF">ACH49L_31665</name>
</gene>
<feature type="compositionally biased region" description="Pro residues" evidence="1">
    <location>
        <begin position="47"/>
        <end position="56"/>
    </location>
</feature>
<comment type="caution">
    <text evidence="2">The sequence shown here is derived from an EMBL/GenBank/DDBJ whole genome shotgun (WGS) entry which is preliminary data.</text>
</comment>
<accession>A0ABW7VJ28</accession>
<sequence>MSSPSRPVHRSDDQEALGGTAYARSASKLLHSLVDLFAQAGLIHFLPPPPPDPDLPPLQRTSDSCATGGRACLHRTRPDRPA</sequence>
<evidence type="ECO:0000313" key="2">
    <source>
        <dbReference type="EMBL" id="MFI2160203.1"/>
    </source>
</evidence>
<dbReference type="EMBL" id="JBIRWM010000018">
    <property type="protein sequence ID" value="MFI2160203.1"/>
    <property type="molecule type" value="Genomic_DNA"/>
</dbReference>
<organism evidence="2 3">
    <name type="scientific">Streptomyces olivaceoviridis</name>
    <name type="common">Streptomyces corchorusii</name>
    <dbReference type="NCBI Taxonomy" id="1921"/>
    <lineage>
        <taxon>Bacteria</taxon>
        <taxon>Bacillati</taxon>
        <taxon>Actinomycetota</taxon>
        <taxon>Actinomycetes</taxon>
        <taxon>Kitasatosporales</taxon>
        <taxon>Streptomycetaceae</taxon>
        <taxon>Streptomyces</taxon>
    </lineage>
</organism>
<proteinExistence type="predicted"/>
<keyword evidence="3" id="KW-1185">Reference proteome</keyword>
<name>A0ABW7VJ28_STROI</name>
<evidence type="ECO:0000313" key="3">
    <source>
        <dbReference type="Proteomes" id="UP001611397"/>
    </source>
</evidence>
<protein>
    <submittedName>
        <fullName evidence="2">Uncharacterized protein</fullName>
    </submittedName>
</protein>
<dbReference type="RefSeq" id="WP_159061729.1">
    <property type="nucleotide sequence ID" value="NZ_JBIRUT010000008.1"/>
</dbReference>